<protein>
    <recommendedName>
        <fullName evidence="2">DUF7869 domain-containing protein</fullName>
    </recommendedName>
</protein>
<evidence type="ECO:0000259" key="2">
    <source>
        <dbReference type="Pfam" id="PF25273"/>
    </source>
</evidence>
<proteinExistence type="predicted"/>
<dbReference type="EMBL" id="CAXAMM010043539">
    <property type="protein sequence ID" value="CAK9110477.1"/>
    <property type="molecule type" value="Genomic_DNA"/>
</dbReference>
<gene>
    <name evidence="3" type="ORF">SCF082_LOCUS51310</name>
</gene>
<sequence>MCLVFLGLFIIGNNIIGKPMLGDVEKDTFCKQVIAARVAEGHFESKKIPIYDDVESFQVSTLKADRIHGFMGGFPCQGFNIAEKEELQAWPTFAWHLQSKPPLERWLQEQSSQTDKDRLKACGNLVMPDMGFMVQVAIAWGIAFAHMADSSAVALMPVADLSDDDCPASVLVPDPGSSTSCVGMMSLCEELADNCSKELKHQTALRMMGSMIALHRLRGCEFSYLSSGHSHEDVDSYFGVTSTWLDRCDLMGKRKSGATDAPGGGKASKKTMELPSIPAADMKKQVHMKLFDEWDAAVNMCGSLDSYLAKQLSDKDSETWHCVFRSLSAWQLVQDTAIKFYQFVEKEFPPDPSLSLPQRMCRKTYATESAFHSSEVQKALALNMMYRGCITDPNAPGSEKVVVASVNDKWLQEPRMHISSMEIGAEDKLLSPQAAFAVKGWNRSVAALLVLRAACELGEDFTALRRRPNAFNFLHQCEMLLANGVSGDSAIEGLHSLENASAFASAYQVGKLEAGACTNLLTQVSTEIRTELKELVRIFGQPKFVLHDGIAAGIFNKNFNPVGDGDPWNIHLQNTPELLTLLLSRMRQDFEGMSIRMRKPFGQKELDPWLPKNSEIMNP</sequence>
<name>A0ABP0SDP5_9DINO</name>
<organism evidence="3 4">
    <name type="scientific">Durusdinium trenchii</name>
    <dbReference type="NCBI Taxonomy" id="1381693"/>
    <lineage>
        <taxon>Eukaryota</taxon>
        <taxon>Sar</taxon>
        <taxon>Alveolata</taxon>
        <taxon>Dinophyceae</taxon>
        <taxon>Suessiales</taxon>
        <taxon>Symbiodiniaceae</taxon>
        <taxon>Durusdinium</taxon>
    </lineage>
</organism>
<feature type="domain" description="DUF7869" evidence="2">
    <location>
        <begin position="192"/>
        <end position="250"/>
    </location>
</feature>
<comment type="caution">
    <text evidence="3">The sequence shown here is derived from an EMBL/GenBank/DDBJ whole genome shotgun (WGS) entry which is preliminary data.</text>
</comment>
<dbReference type="Pfam" id="PF25273">
    <property type="entry name" value="DUF7869"/>
    <property type="match status" value="1"/>
</dbReference>
<dbReference type="Proteomes" id="UP001642464">
    <property type="component" value="Unassembled WGS sequence"/>
</dbReference>
<dbReference type="InterPro" id="IPR057191">
    <property type="entry name" value="DUF7869"/>
</dbReference>
<reference evidence="3 4" key="1">
    <citation type="submission" date="2024-02" db="EMBL/GenBank/DDBJ databases">
        <authorList>
            <person name="Chen Y."/>
            <person name="Shah S."/>
            <person name="Dougan E. K."/>
            <person name="Thang M."/>
            <person name="Chan C."/>
        </authorList>
    </citation>
    <scope>NUCLEOTIDE SEQUENCE [LARGE SCALE GENOMIC DNA]</scope>
</reference>
<evidence type="ECO:0000313" key="3">
    <source>
        <dbReference type="EMBL" id="CAK9110477.1"/>
    </source>
</evidence>
<evidence type="ECO:0000256" key="1">
    <source>
        <dbReference type="SAM" id="SignalP"/>
    </source>
</evidence>
<keyword evidence="4" id="KW-1185">Reference proteome</keyword>
<feature type="signal peptide" evidence="1">
    <location>
        <begin position="1"/>
        <end position="17"/>
    </location>
</feature>
<accession>A0ABP0SDP5</accession>
<feature type="chain" id="PRO_5045711201" description="DUF7869 domain-containing protein" evidence="1">
    <location>
        <begin position="18"/>
        <end position="619"/>
    </location>
</feature>
<keyword evidence="1" id="KW-0732">Signal</keyword>
<evidence type="ECO:0000313" key="4">
    <source>
        <dbReference type="Proteomes" id="UP001642464"/>
    </source>
</evidence>